<dbReference type="GO" id="GO:0015562">
    <property type="term" value="F:efflux transmembrane transporter activity"/>
    <property type="evidence" value="ECO:0007669"/>
    <property type="project" value="TreeGrafter"/>
</dbReference>
<protein>
    <submittedName>
        <fullName evidence="3">Uncharacterized protein</fullName>
    </submittedName>
</protein>
<evidence type="ECO:0000259" key="1">
    <source>
        <dbReference type="Pfam" id="PF25893"/>
    </source>
</evidence>
<feature type="non-terminal residue" evidence="3">
    <location>
        <position position="260"/>
    </location>
</feature>
<dbReference type="AlphaFoldDB" id="X0TFV5"/>
<feature type="non-terminal residue" evidence="3">
    <location>
        <position position="1"/>
    </location>
</feature>
<dbReference type="Gene3D" id="2.40.30.170">
    <property type="match status" value="1"/>
</dbReference>
<name>X0TFV5_9ZZZZ</name>
<reference evidence="3" key="1">
    <citation type="journal article" date="2014" name="Front. Microbiol.">
        <title>High frequency of phylogenetically diverse reductive dehalogenase-homologous genes in deep subseafloor sedimentary metagenomes.</title>
        <authorList>
            <person name="Kawai M."/>
            <person name="Futagami T."/>
            <person name="Toyoda A."/>
            <person name="Takaki Y."/>
            <person name="Nishi S."/>
            <person name="Hori S."/>
            <person name="Arai W."/>
            <person name="Tsubouchi T."/>
            <person name="Morono Y."/>
            <person name="Uchiyama I."/>
            <person name="Ito T."/>
            <person name="Fujiyama A."/>
            <person name="Inagaki F."/>
            <person name="Takami H."/>
        </authorList>
    </citation>
    <scope>NUCLEOTIDE SEQUENCE</scope>
    <source>
        <strain evidence="3">Expedition CK06-06</strain>
    </source>
</reference>
<feature type="domain" description="CusB-like beta-barrel" evidence="2">
    <location>
        <begin position="184"/>
        <end position="255"/>
    </location>
</feature>
<dbReference type="SUPFAM" id="SSF111369">
    <property type="entry name" value="HlyD-like secretion proteins"/>
    <property type="match status" value="1"/>
</dbReference>
<comment type="caution">
    <text evidence="3">The sequence shown here is derived from an EMBL/GenBank/DDBJ whole genome shotgun (WGS) entry which is preliminary data.</text>
</comment>
<dbReference type="Pfam" id="PF25954">
    <property type="entry name" value="Beta-barrel_RND_2"/>
    <property type="match status" value="1"/>
</dbReference>
<evidence type="ECO:0000259" key="2">
    <source>
        <dbReference type="Pfam" id="PF25954"/>
    </source>
</evidence>
<dbReference type="EMBL" id="BARS01011636">
    <property type="protein sequence ID" value="GAF92089.1"/>
    <property type="molecule type" value="Genomic_DNA"/>
</dbReference>
<proteinExistence type="predicted"/>
<dbReference type="Pfam" id="PF25893">
    <property type="entry name" value="HH_CzcB"/>
    <property type="match status" value="1"/>
</dbReference>
<dbReference type="PANTHER" id="PTHR30469">
    <property type="entry name" value="MULTIDRUG RESISTANCE PROTEIN MDTA"/>
    <property type="match status" value="1"/>
</dbReference>
<accession>X0TFV5</accession>
<feature type="domain" description="CzcB-like alpha-helical hairpin" evidence="1">
    <location>
        <begin position="90"/>
        <end position="129"/>
    </location>
</feature>
<dbReference type="GO" id="GO:1990281">
    <property type="term" value="C:efflux pump complex"/>
    <property type="evidence" value="ECO:0007669"/>
    <property type="project" value="TreeGrafter"/>
</dbReference>
<dbReference type="NCBIfam" id="TIGR01730">
    <property type="entry name" value="RND_mfp"/>
    <property type="match status" value="1"/>
</dbReference>
<dbReference type="InterPro" id="IPR058648">
    <property type="entry name" value="HH_CzcB-like"/>
</dbReference>
<dbReference type="Gene3D" id="2.40.50.100">
    <property type="match status" value="1"/>
</dbReference>
<evidence type="ECO:0000313" key="3">
    <source>
        <dbReference type="EMBL" id="GAF92089.1"/>
    </source>
</evidence>
<dbReference type="InterPro" id="IPR058792">
    <property type="entry name" value="Beta-barrel_RND_2"/>
</dbReference>
<gene>
    <name evidence="3" type="ORF">S01H1_21087</name>
</gene>
<organism evidence="3">
    <name type="scientific">marine sediment metagenome</name>
    <dbReference type="NCBI Taxonomy" id="412755"/>
    <lineage>
        <taxon>unclassified sequences</taxon>
        <taxon>metagenomes</taxon>
        <taxon>ecological metagenomes</taxon>
    </lineage>
</organism>
<dbReference type="InterPro" id="IPR006143">
    <property type="entry name" value="RND_pump_MFP"/>
</dbReference>
<sequence>EEIEMLKQEIAQKASTGVKREKLMNVKISQVEKGRFQHFIQVQGTVESDNNVLIASQSSGIVKKIHVSAGNKVTKRQLLAELDGSILESSIAEVENGLKLAETIFERQQRLWDKNIGSEIEFLQAKNNKVGLEKRLATLKEQYKMTKIFAPLSGTVDEILIKEGEMAVAGMGAVRVVQLSNLKIKVDLSEVYISRIKKNDLVHVKIPATEREFDLRVDAVSQVIDPQNRTFQIEMKVPKSEVGIKPNMLSVLTINDYTND</sequence>